<evidence type="ECO:0000256" key="1">
    <source>
        <dbReference type="ARBA" id="ARBA00010062"/>
    </source>
</evidence>
<dbReference type="SUPFAM" id="SSF53822">
    <property type="entry name" value="Periplasmic binding protein-like I"/>
    <property type="match status" value="1"/>
</dbReference>
<gene>
    <name evidence="5" type="ORF">HYY65_13100</name>
</gene>
<dbReference type="InterPro" id="IPR028082">
    <property type="entry name" value="Peripla_BP_I"/>
</dbReference>
<feature type="domain" description="Leucine-binding protein" evidence="4">
    <location>
        <begin position="36"/>
        <end position="376"/>
    </location>
</feature>
<feature type="signal peptide" evidence="3">
    <location>
        <begin position="1"/>
        <end position="28"/>
    </location>
</feature>
<dbReference type="PANTHER" id="PTHR30483">
    <property type="entry name" value="LEUCINE-SPECIFIC-BINDING PROTEIN"/>
    <property type="match status" value="1"/>
</dbReference>
<dbReference type="Gene3D" id="3.40.50.2300">
    <property type="match status" value="2"/>
</dbReference>
<organism evidence="5 6">
    <name type="scientific">Tectimicrobiota bacterium</name>
    <dbReference type="NCBI Taxonomy" id="2528274"/>
    <lineage>
        <taxon>Bacteria</taxon>
        <taxon>Pseudomonadati</taxon>
        <taxon>Nitrospinota/Tectimicrobiota group</taxon>
        <taxon>Candidatus Tectimicrobiota</taxon>
    </lineage>
</organism>
<accession>A0A932GRS2</accession>
<evidence type="ECO:0000256" key="3">
    <source>
        <dbReference type="SAM" id="SignalP"/>
    </source>
</evidence>
<keyword evidence="2 3" id="KW-0732">Signal</keyword>
<protein>
    <submittedName>
        <fullName evidence="5">ABC transporter substrate-binding protein</fullName>
    </submittedName>
</protein>
<evidence type="ECO:0000313" key="5">
    <source>
        <dbReference type="EMBL" id="MBI3015961.1"/>
    </source>
</evidence>
<dbReference type="AlphaFoldDB" id="A0A932GRS2"/>
<feature type="chain" id="PRO_5038130136" evidence="3">
    <location>
        <begin position="29"/>
        <end position="418"/>
    </location>
</feature>
<sequence length="418" mass="45263">MRIFGRALIVIVALLTLCGLVPAPSAEAQGPGRTTPITIGVLAPLTGPFNSFARDIVDGARLYLDDVNGEMARRKVELVVEDYAVKPDVALTKARKLVERDRAQAMVGIVLSAAAIAIKDYVTAQKVPLIISGFAAAESLTLQPNPYFFRITYGAAMPPSPTANWVYKNLKARTAVLVGTDSVGPLELILAFGRAFEKAGGKVVQEIYAPLGTTDFGPYIARIRRDVDVVGTMIPGSDGVRFIKQFQEFGLTGKIPVVDVAVGFTDMTNLPAAGVAALGVYGVQPYIFTIDSPRNRKFVQAFRAKFGREPGAPAEFTYDAMAAIDEAMKATGGNIEDSARFVEALAKTSLDTPRGRIRFDRFHNVIADMHMSRIEKVGDRIQPVVVETIHGVDQFLGMDPAEYLKQPRLINLKGTFGK</sequence>
<evidence type="ECO:0000256" key="2">
    <source>
        <dbReference type="ARBA" id="ARBA00022729"/>
    </source>
</evidence>
<comment type="similarity">
    <text evidence="1">Belongs to the leucine-binding protein family.</text>
</comment>
<evidence type="ECO:0000313" key="6">
    <source>
        <dbReference type="Proteomes" id="UP000741360"/>
    </source>
</evidence>
<dbReference type="Proteomes" id="UP000741360">
    <property type="component" value="Unassembled WGS sequence"/>
</dbReference>
<dbReference type="InterPro" id="IPR028081">
    <property type="entry name" value="Leu-bd"/>
</dbReference>
<name>A0A932GRS2_UNCTE</name>
<dbReference type="EMBL" id="JACPSX010000251">
    <property type="protein sequence ID" value="MBI3015961.1"/>
    <property type="molecule type" value="Genomic_DNA"/>
</dbReference>
<evidence type="ECO:0000259" key="4">
    <source>
        <dbReference type="Pfam" id="PF13458"/>
    </source>
</evidence>
<dbReference type="InterPro" id="IPR051010">
    <property type="entry name" value="BCAA_transport"/>
</dbReference>
<proteinExistence type="inferred from homology"/>
<dbReference type="Pfam" id="PF13458">
    <property type="entry name" value="Peripla_BP_6"/>
    <property type="match status" value="1"/>
</dbReference>
<dbReference type="PANTHER" id="PTHR30483:SF6">
    <property type="entry name" value="PERIPLASMIC BINDING PROTEIN OF ABC TRANSPORTER FOR NATURAL AMINO ACIDS"/>
    <property type="match status" value="1"/>
</dbReference>
<reference evidence="5" key="1">
    <citation type="submission" date="2020-07" db="EMBL/GenBank/DDBJ databases">
        <title>Huge and variable diversity of episymbiotic CPR bacteria and DPANN archaea in groundwater ecosystems.</title>
        <authorList>
            <person name="He C.Y."/>
            <person name="Keren R."/>
            <person name="Whittaker M."/>
            <person name="Farag I.F."/>
            <person name="Doudna J."/>
            <person name="Cate J.H.D."/>
            <person name="Banfield J.F."/>
        </authorList>
    </citation>
    <scope>NUCLEOTIDE SEQUENCE</scope>
    <source>
        <strain evidence="5">NC_groundwater_717_Ag_S-0.2um_59_8</strain>
    </source>
</reference>
<comment type="caution">
    <text evidence="5">The sequence shown here is derived from an EMBL/GenBank/DDBJ whole genome shotgun (WGS) entry which is preliminary data.</text>
</comment>